<organism evidence="1 2">
    <name type="scientific">Algoriphagus ornithinivorans</name>
    <dbReference type="NCBI Taxonomy" id="226506"/>
    <lineage>
        <taxon>Bacteria</taxon>
        <taxon>Pseudomonadati</taxon>
        <taxon>Bacteroidota</taxon>
        <taxon>Cytophagia</taxon>
        <taxon>Cytophagales</taxon>
        <taxon>Cyclobacteriaceae</taxon>
        <taxon>Algoriphagus</taxon>
    </lineage>
</organism>
<dbReference type="PANTHER" id="PTHR30267:SF2">
    <property type="entry name" value="PROTEIN PRKA"/>
    <property type="match status" value="1"/>
</dbReference>
<dbReference type="InterPro" id="IPR027417">
    <property type="entry name" value="P-loop_NTPase"/>
</dbReference>
<name>A0A1I5G781_9BACT</name>
<evidence type="ECO:0000313" key="2">
    <source>
        <dbReference type="Proteomes" id="UP000199564"/>
    </source>
</evidence>
<accession>A0A1I5G781</accession>
<reference evidence="2" key="1">
    <citation type="submission" date="2016-10" db="EMBL/GenBank/DDBJ databases">
        <authorList>
            <person name="Varghese N."/>
            <person name="Submissions S."/>
        </authorList>
    </citation>
    <scope>NUCLEOTIDE SEQUENCE [LARGE SCALE GENOMIC DNA]</scope>
    <source>
        <strain evidence="2">DSM 15282</strain>
    </source>
</reference>
<dbReference type="Gene3D" id="3.40.50.300">
    <property type="entry name" value="P-loop containing nucleotide triphosphate hydrolases"/>
    <property type="match status" value="1"/>
</dbReference>
<dbReference type="PANTHER" id="PTHR30267">
    <property type="entry name" value="PROTEIN KINASE PRKA"/>
    <property type="match status" value="1"/>
</dbReference>
<protein>
    <submittedName>
        <fullName evidence="1">Magnesium chelatase subunit I</fullName>
    </submittedName>
</protein>
<evidence type="ECO:0000313" key="1">
    <source>
        <dbReference type="EMBL" id="SFO31857.1"/>
    </source>
</evidence>
<dbReference type="EMBL" id="FOVW01000005">
    <property type="protein sequence ID" value="SFO31857.1"/>
    <property type="molecule type" value="Genomic_DNA"/>
</dbReference>
<dbReference type="GO" id="GO:0004672">
    <property type="term" value="F:protein kinase activity"/>
    <property type="evidence" value="ECO:0007669"/>
    <property type="project" value="TreeGrafter"/>
</dbReference>
<dbReference type="STRING" id="226506.SAMN04488519_105238"/>
<proteinExistence type="predicted"/>
<dbReference type="RefSeq" id="WP_091653508.1">
    <property type="nucleotide sequence ID" value="NZ_FOVW01000005.1"/>
</dbReference>
<gene>
    <name evidence="1" type="ORF">SAMN04488519_105238</name>
</gene>
<dbReference type="Proteomes" id="UP000199564">
    <property type="component" value="Unassembled WGS sequence"/>
</dbReference>
<dbReference type="AlphaFoldDB" id="A0A1I5G781"/>
<dbReference type="SUPFAM" id="SSF52540">
    <property type="entry name" value="P-loop containing nucleoside triphosphate hydrolases"/>
    <property type="match status" value="1"/>
</dbReference>
<sequence length="507" mass="57426">MDYHTLTGKELKQIRTLGQLKAAGYQAKSIKEELRDNLIAKIKAKENVFEGIWGYEDTVIPDIERAILSRHNINLLGLRGQAKTRIARMMTLLLDEYLPVVYGSELNDDPLAPLTSYARNLIEERGDDTPITWWHRNERYTEKLATPDVSVADLIGDVDPIKAATMKLSYNDERVIHYGLVPRSHRSIFVINELPDLQARIQVALFNILQEGDIQIRGFKLRLPLDIQFVFTANPEDYTNRGSIVTPLKDRIESQIITHYPKSIEIGKKITAQEANLKGKPVENIHVPELMKDLIEQIAIEARASEYVDEKSGVSARLTISAYENMISAAERRLYMNGENKTVVRIADLIGVIPAITGKVELVYEGEQEGAGLVAYNLIGKAIRSQFVNYFPSPEEKKKSKEGNPYVIPLAWFGEGNVLDILASQSDKEYKQALMEVPGLENVVTQLVKNLLEREKEFFMEFALHGLAEYSQLSKRMLDTGLQFKDLFSSMFDMGPGDEDDFDEDDL</sequence>
<keyword evidence="2" id="KW-1185">Reference proteome</keyword>